<reference evidence="1 2" key="1">
    <citation type="submission" date="2023-04" db="EMBL/GenBank/DDBJ databases">
        <title>Marinobulbifer ophiurae gen. nov., sp. Nov., isolate from tissue of brittle star Ophioplocus japonicus.</title>
        <authorList>
            <person name="Kawano K."/>
            <person name="Sawayama S."/>
            <person name="Nakagawa S."/>
        </authorList>
    </citation>
    <scope>NUCLEOTIDE SEQUENCE [LARGE SCALE GENOMIC DNA]</scope>
    <source>
        <strain evidence="1 2">NKW57</strain>
    </source>
</reference>
<accession>A0ABQ6LZE4</accession>
<proteinExistence type="predicted"/>
<name>A0ABQ6LZE4_9GAMM</name>
<dbReference type="EMBL" id="BSYJ01000003">
    <property type="protein sequence ID" value="GMG87450.1"/>
    <property type="molecule type" value="Genomic_DNA"/>
</dbReference>
<keyword evidence="2" id="KW-1185">Reference proteome</keyword>
<protein>
    <submittedName>
        <fullName evidence="1">Uncharacterized protein</fullName>
    </submittedName>
</protein>
<dbReference type="Proteomes" id="UP001224392">
    <property type="component" value="Unassembled WGS sequence"/>
</dbReference>
<sequence length="41" mass="4378">METFALLGVIGFIFGIAALSKANALEKALKKRGVLDEELEA</sequence>
<dbReference type="RefSeq" id="WP_285764077.1">
    <property type="nucleotide sequence ID" value="NZ_BSYJ01000003.1"/>
</dbReference>
<evidence type="ECO:0000313" key="1">
    <source>
        <dbReference type="EMBL" id="GMG87450.1"/>
    </source>
</evidence>
<evidence type="ECO:0000313" key="2">
    <source>
        <dbReference type="Proteomes" id="UP001224392"/>
    </source>
</evidence>
<organism evidence="1 2">
    <name type="scientific">Biformimicrobium ophioploci</name>
    <dbReference type="NCBI Taxonomy" id="3036711"/>
    <lineage>
        <taxon>Bacteria</taxon>
        <taxon>Pseudomonadati</taxon>
        <taxon>Pseudomonadota</taxon>
        <taxon>Gammaproteobacteria</taxon>
        <taxon>Cellvibrionales</taxon>
        <taxon>Microbulbiferaceae</taxon>
        <taxon>Biformimicrobium</taxon>
    </lineage>
</organism>
<comment type="caution">
    <text evidence="1">The sequence shown here is derived from an EMBL/GenBank/DDBJ whole genome shotgun (WGS) entry which is preliminary data.</text>
</comment>
<gene>
    <name evidence="1" type="ORF">MNKW57_17710</name>
</gene>